<organism evidence="2 3">
    <name type="scientific">Streptomyces diastatochromogenes</name>
    <dbReference type="NCBI Taxonomy" id="42236"/>
    <lineage>
        <taxon>Bacteria</taxon>
        <taxon>Bacillati</taxon>
        <taxon>Actinomycetota</taxon>
        <taxon>Actinomycetes</taxon>
        <taxon>Kitasatosporales</taxon>
        <taxon>Streptomycetaceae</taxon>
        <taxon>Streptomyces</taxon>
    </lineage>
</organism>
<feature type="transmembrane region" description="Helical" evidence="1">
    <location>
        <begin position="12"/>
        <end position="28"/>
    </location>
</feature>
<accession>A0A233SPV5</accession>
<reference evidence="2 3" key="1">
    <citation type="submission" date="2016-07" db="EMBL/GenBank/DDBJ databases">
        <title>Draft genome of Streptomyces diastatochromogenes.</title>
        <authorList>
            <person name="Podduturi R."/>
            <person name="Lukassen M.B."/>
            <person name="Clausen N."/>
            <person name="Nielsen J.L."/>
            <person name="Jorgensen N.O."/>
        </authorList>
    </citation>
    <scope>NUCLEOTIDE SEQUENCE [LARGE SCALE GENOMIC DNA]</scope>
    <source>
        <strain evidence="2 3">DSM 40608</strain>
    </source>
</reference>
<dbReference type="RefSeq" id="WP_094215888.1">
    <property type="nucleotide sequence ID" value="NZ_MCGQ01000008.1"/>
</dbReference>
<keyword evidence="1" id="KW-1133">Transmembrane helix</keyword>
<keyword evidence="1" id="KW-0472">Membrane</keyword>
<dbReference type="Proteomes" id="UP000215483">
    <property type="component" value="Unassembled WGS sequence"/>
</dbReference>
<protein>
    <recommendedName>
        <fullName evidence="4">DUF3592 domain-containing protein</fullName>
    </recommendedName>
</protein>
<evidence type="ECO:0000313" key="3">
    <source>
        <dbReference type="Proteomes" id="UP000215483"/>
    </source>
</evidence>
<keyword evidence="1" id="KW-0812">Transmembrane</keyword>
<keyword evidence="3" id="KW-1185">Reference proteome</keyword>
<dbReference type="EMBL" id="MCGQ01000008">
    <property type="protein sequence ID" value="OXY97652.1"/>
    <property type="molecule type" value="Genomic_DNA"/>
</dbReference>
<sequence length="129" mass="13982">MLDGLREYGPAVLIFGIPVLAGAILFIWRDGALRRRGVTVRARCVNQGRNKDGEVALRLQYEVDGAQYAITTQHYTFPPAGIGQTVDVIYDPVHPSFGQMASELGRGIVPWIVGGIASVLLVLTGISYL</sequence>
<gene>
    <name evidence="2" type="ORF">BEK98_08850</name>
</gene>
<dbReference type="OrthoDB" id="4242345at2"/>
<evidence type="ECO:0000313" key="2">
    <source>
        <dbReference type="EMBL" id="OXY97652.1"/>
    </source>
</evidence>
<proteinExistence type="predicted"/>
<comment type="caution">
    <text evidence="2">The sequence shown here is derived from an EMBL/GenBank/DDBJ whole genome shotgun (WGS) entry which is preliminary data.</text>
</comment>
<name>A0A233SPV5_STRDA</name>
<evidence type="ECO:0000256" key="1">
    <source>
        <dbReference type="SAM" id="Phobius"/>
    </source>
</evidence>
<evidence type="ECO:0008006" key="4">
    <source>
        <dbReference type="Google" id="ProtNLM"/>
    </source>
</evidence>
<feature type="transmembrane region" description="Helical" evidence="1">
    <location>
        <begin position="108"/>
        <end position="128"/>
    </location>
</feature>
<dbReference type="AlphaFoldDB" id="A0A233SPV5"/>